<keyword evidence="2" id="KW-0813">Transport</keyword>
<dbReference type="AlphaFoldDB" id="A0A059G386"/>
<dbReference type="RefSeq" id="WP_035540962.1">
    <property type="nucleotide sequence ID" value="NZ_ARYL01000038.1"/>
</dbReference>
<feature type="transmembrane region" description="Helical" evidence="6">
    <location>
        <begin position="57"/>
        <end position="79"/>
    </location>
</feature>
<comment type="caution">
    <text evidence="7">The sequence shown here is derived from an EMBL/GenBank/DDBJ whole genome shotgun (WGS) entry which is preliminary data.</text>
</comment>
<evidence type="ECO:0000256" key="3">
    <source>
        <dbReference type="ARBA" id="ARBA00022692"/>
    </source>
</evidence>
<evidence type="ECO:0000256" key="2">
    <source>
        <dbReference type="ARBA" id="ARBA00022448"/>
    </source>
</evidence>
<evidence type="ECO:0000256" key="1">
    <source>
        <dbReference type="ARBA" id="ARBA00004141"/>
    </source>
</evidence>
<dbReference type="Gene3D" id="1.20.1740.10">
    <property type="entry name" value="Amino acid/polyamine transporter I"/>
    <property type="match status" value="1"/>
</dbReference>
<feature type="transmembrane region" description="Helical" evidence="6">
    <location>
        <begin position="161"/>
        <end position="182"/>
    </location>
</feature>
<feature type="transmembrane region" description="Helical" evidence="6">
    <location>
        <begin position="27"/>
        <end position="51"/>
    </location>
</feature>
<dbReference type="STRING" id="1280953.HOC_17486"/>
<keyword evidence="3 6" id="KW-0812">Transmembrane</keyword>
<dbReference type="PATRIC" id="fig|1280953.3.peg.3499"/>
<feature type="transmembrane region" description="Helical" evidence="6">
    <location>
        <begin position="194"/>
        <end position="214"/>
    </location>
</feature>
<feature type="transmembrane region" description="Helical" evidence="6">
    <location>
        <begin position="100"/>
        <end position="127"/>
    </location>
</feature>
<feature type="transmembrane region" description="Helical" evidence="6">
    <location>
        <begin position="234"/>
        <end position="256"/>
    </location>
</feature>
<feature type="transmembrane region" description="Helical" evidence="6">
    <location>
        <begin position="422"/>
        <end position="441"/>
    </location>
</feature>
<dbReference type="PANTHER" id="PTHR43243:SF4">
    <property type="entry name" value="CATIONIC AMINO ACID TRANSPORTER 4"/>
    <property type="match status" value="1"/>
</dbReference>
<feature type="transmembrane region" description="Helical" evidence="6">
    <location>
        <begin position="268"/>
        <end position="289"/>
    </location>
</feature>
<evidence type="ECO:0000256" key="4">
    <source>
        <dbReference type="ARBA" id="ARBA00022989"/>
    </source>
</evidence>
<dbReference type="eggNOG" id="COG0531">
    <property type="taxonomic scope" value="Bacteria"/>
</dbReference>
<dbReference type="InterPro" id="IPR002293">
    <property type="entry name" value="AA/rel_permease1"/>
</dbReference>
<dbReference type="GO" id="GO:0016020">
    <property type="term" value="C:membrane"/>
    <property type="evidence" value="ECO:0007669"/>
    <property type="project" value="UniProtKB-SubCell"/>
</dbReference>
<evidence type="ECO:0000256" key="5">
    <source>
        <dbReference type="ARBA" id="ARBA00023136"/>
    </source>
</evidence>
<evidence type="ECO:0000313" key="7">
    <source>
        <dbReference type="EMBL" id="KDA01025.1"/>
    </source>
</evidence>
<reference evidence="7 8" key="1">
    <citation type="journal article" date="2014" name="Antonie Van Leeuwenhoek">
        <title>Hyphomonas beringensis sp. nov. and Hyphomonas chukchiensis sp. nov., isolated from surface seawater of the Bering Sea and Chukchi Sea.</title>
        <authorList>
            <person name="Li C."/>
            <person name="Lai Q."/>
            <person name="Li G."/>
            <person name="Dong C."/>
            <person name="Wang J."/>
            <person name="Liao Y."/>
            <person name="Shao Z."/>
        </authorList>
    </citation>
    <scope>NUCLEOTIDE SEQUENCE [LARGE SCALE GENOMIC DNA]</scope>
    <source>
        <strain evidence="7 8">SCH89</strain>
    </source>
</reference>
<feature type="transmembrane region" description="Helical" evidence="6">
    <location>
        <begin position="345"/>
        <end position="368"/>
    </location>
</feature>
<feature type="transmembrane region" description="Helical" evidence="6">
    <location>
        <begin position="399"/>
        <end position="416"/>
    </location>
</feature>
<dbReference type="OrthoDB" id="7065842at2"/>
<accession>A0A059G386</accession>
<proteinExistence type="predicted"/>
<keyword evidence="4 6" id="KW-1133">Transmembrane helix</keyword>
<evidence type="ECO:0000313" key="8">
    <source>
        <dbReference type="Proteomes" id="UP000024942"/>
    </source>
</evidence>
<dbReference type="PIRSF" id="PIRSF006060">
    <property type="entry name" value="AA_transporter"/>
    <property type="match status" value="1"/>
</dbReference>
<evidence type="ECO:0000256" key="6">
    <source>
        <dbReference type="SAM" id="Phobius"/>
    </source>
</evidence>
<dbReference type="EMBL" id="ARYL01000038">
    <property type="protein sequence ID" value="KDA01025.1"/>
    <property type="molecule type" value="Genomic_DNA"/>
</dbReference>
<protein>
    <submittedName>
        <fullName evidence="7">Phospholipid binding protein</fullName>
    </submittedName>
</protein>
<organism evidence="7 8">
    <name type="scientific">Hyphomonas oceanitis SCH89</name>
    <dbReference type="NCBI Taxonomy" id="1280953"/>
    <lineage>
        <taxon>Bacteria</taxon>
        <taxon>Pseudomonadati</taxon>
        <taxon>Pseudomonadota</taxon>
        <taxon>Alphaproteobacteria</taxon>
        <taxon>Hyphomonadales</taxon>
        <taxon>Hyphomonadaceae</taxon>
        <taxon>Hyphomonas</taxon>
    </lineage>
</organism>
<dbReference type="Pfam" id="PF13520">
    <property type="entry name" value="AA_permease_2"/>
    <property type="match status" value="1"/>
</dbReference>
<sequence>MIFDRIKSLDAILATAESKSLHRSLGAFQLTMLGIGAIIGTGIFVLTAAAAQKAGPGMMFSFVIAGFVCAVAALCYSELASMVPVSGSAYTYTYAVMGELLAWMVGWALILEYAVAASAVCVGWSGYVMGLIQHTTGLGLPEFLSSGPAWGFSGFIPTVDFSHGIVNLPAILVAGAVTWLLVLGTSESASVNAVLVAIKIVALTAFIVLSMPLLKGENFSPLLPTGILGHDGLGVVGAAASIFFAYVGFDAVSTAAEETKNPQRNVPIGLIGSLAICTIFYLLVAAGVVGTVGAQPVRDAAGMVLGPDGIGFANRCAELAREGTAPIVCSKEALAETLRRINFPLIGNLVGLAASIALPSVILMMIYGQTRIFFVMARDGLLPESLSDVHPKYRTPWKMTIFTGIVVAIAAAFFPVGQLADISNSGTLFAFFMVALAVMILRRTDPKRHRPFRTPLIWVIAPIAALGCLGLYLNLPFVAQMVLPIWGAIGLLIYFFYSRSHSHLGRGILEVPELSKDVPQQPVPPID</sequence>
<name>A0A059G386_9PROT</name>
<gene>
    <name evidence="7" type="ORF">HOC_17486</name>
</gene>
<dbReference type="GO" id="GO:0015171">
    <property type="term" value="F:amino acid transmembrane transporter activity"/>
    <property type="evidence" value="ECO:0007669"/>
    <property type="project" value="TreeGrafter"/>
</dbReference>
<feature type="transmembrane region" description="Helical" evidence="6">
    <location>
        <begin position="453"/>
        <end position="472"/>
    </location>
</feature>
<dbReference type="Proteomes" id="UP000024942">
    <property type="component" value="Unassembled WGS sequence"/>
</dbReference>
<dbReference type="PANTHER" id="PTHR43243">
    <property type="entry name" value="INNER MEMBRANE TRANSPORTER YGJI-RELATED"/>
    <property type="match status" value="1"/>
</dbReference>
<keyword evidence="5 6" id="KW-0472">Membrane</keyword>
<feature type="transmembrane region" description="Helical" evidence="6">
    <location>
        <begin position="478"/>
        <end position="497"/>
    </location>
</feature>
<comment type="subcellular location">
    <subcellularLocation>
        <location evidence="1">Membrane</location>
        <topology evidence="1">Multi-pass membrane protein</topology>
    </subcellularLocation>
</comment>
<keyword evidence="8" id="KW-1185">Reference proteome</keyword>